<name>A0A178ZE30_9EURO</name>
<accession>A0A178ZE30</accession>
<evidence type="ECO:0000313" key="3">
    <source>
        <dbReference type="Proteomes" id="UP000078343"/>
    </source>
</evidence>
<evidence type="ECO:0000313" key="2">
    <source>
        <dbReference type="EMBL" id="OAP58064.1"/>
    </source>
</evidence>
<organism evidence="2 3">
    <name type="scientific">Fonsecaea erecta</name>
    <dbReference type="NCBI Taxonomy" id="1367422"/>
    <lineage>
        <taxon>Eukaryota</taxon>
        <taxon>Fungi</taxon>
        <taxon>Dikarya</taxon>
        <taxon>Ascomycota</taxon>
        <taxon>Pezizomycotina</taxon>
        <taxon>Eurotiomycetes</taxon>
        <taxon>Chaetothyriomycetidae</taxon>
        <taxon>Chaetothyriales</taxon>
        <taxon>Herpotrichiellaceae</taxon>
        <taxon>Fonsecaea</taxon>
    </lineage>
</organism>
<dbReference type="AlphaFoldDB" id="A0A178ZE30"/>
<dbReference type="GO" id="GO:0003723">
    <property type="term" value="F:RNA binding"/>
    <property type="evidence" value="ECO:0007669"/>
    <property type="project" value="InterPro"/>
</dbReference>
<dbReference type="OrthoDB" id="10268011at2759"/>
<feature type="domain" description="A to I editase" evidence="1">
    <location>
        <begin position="48"/>
        <end position="256"/>
    </location>
</feature>
<dbReference type="GO" id="GO:0043829">
    <property type="term" value="F:tRNA-specific adenosine-37 deaminase activity"/>
    <property type="evidence" value="ECO:0007669"/>
    <property type="project" value="TreeGrafter"/>
</dbReference>
<comment type="caution">
    <text evidence="2">The sequence shown here is derived from an EMBL/GenBank/DDBJ whole genome shotgun (WGS) entry which is preliminary data.</text>
</comment>
<dbReference type="PANTHER" id="PTHR47803:SF1">
    <property type="entry name" value="TRNA-SPECIFIC ADENOSINE DEAMINASE 1"/>
    <property type="match status" value="1"/>
</dbReference>
<evidence type="ECO:0000259" key="1">
    <source>
        <dbReference type="PROSITE" id="PS50141"/>
    </source>
</evidence>
<dbReference type="GO" id="GO:0002100">
    <property type="term" value="P:tRNA wobble adenosine to inosine editing"/>
    <property type="evidence" value="ECO:0007669"/>
    <property type="project" value="InterPro"/>
</dbReference>
<dbReference type="PANTHER" id="PTHR47803">
    <property type="entry name" value="TRNA-SPECIFIC ADENOSINE DEAMINASE 1"/>
    <property type="match status" value="1"/>
</dbReference>
<dbReference type="STRING" id="1367422.A0A178ZE30"/>
<dbReference type="RefSeq" id="XP_018691431.1">
    <property type="nucleotide sequence ID" value="XM_018838663.1"/>
</dbReference>
<gene>
    <name evidence="2" type="ORF">AYL99_07154</name>
</gene>
<dbReference type="PROSITE" id="PS50141">
    <property type="entry name" value="A_DEAMIN_EDITASE"/>
    <property type="match status" value="1"/>
</dbReference>
<protein>
    <recommendedName>
        <fullName evidence="1">A to I editase domain-containing protein</fullName>
    </recommendedName>
</protein>
<dbReference type="EMBL" id="LVYI01000006">
    <property type="protein sequence ID" value="OAP58064.1"/>
    <property type="molecule type" value="Genomic_DNA"/>
</dbReference>
<dbReference type="GeneID" id="30011322"/>
<dbReference type="Proteomes" id="UP000078343">
    <property type="component" value="Unassembled WGS sequence"/>
</dbReference>
<keyword evidence="3" id="KW-1185">Reference proteome</keyword>
<proteinExistence type="predicted"/>
<dbReference type="InterPro" id="IPR042935">
    <property type="entry name" value="Tad1"/>
</dbReference>
<dbReference type="InterPro" id="IPR002466">
    <property type="entry name" value="A_deamin"/>
</dbReference>
<reference evidence="2 3" key="1">
    <citation type="submission" date="2016-04" db="EMBL/GenBank/DDBJ databases">
        <title>Draft genome of Fonsecaea erecta CBS 125763.</title>
        <authorList>
            <person name="Weiss V.A."/>
            <person name="Vicente V.A."/>
            <person name="Raittz R.T."/>
            <person name="Moreno L.F."/>
            <person name="De Souza E.M."/>
            <person name="Pedrosa F.O."/>
            <person name="Steffens M.B."/>
            <person name="Faoro H."/>
            <person name="Tadra-Sfeir M.Z."/>
            <person name="Najafzadeh M.J."/>
            <person name="Felipe M.S."/>
            <person name="Teixeira M."/>
            <person name="Sun J."/>
            <person name="Xi L."/>
            <person name="Gomes R."/>
            <person name="De Azevedo C.M."/>
            <person name="Salgado C.G."/>
            <person name="Da Silva M.B."/>
            <person name="Nascimento M.F."/>
            <person name="Queiroz-Telles F."/>
            <person name="Attili D.S."/>
            <person name="Gorbushina A."/>
        </authorList>
    </citation>
    <scope>NUCLEOTIDE SEQUENCE [LARGE SCALE GENOMIC DNA]</scope>
    <source>
        <strain evidence="2 3">CBS 125763</strain>
    </source>
</reference>
<sequence>MELLMESFPSGDASPWSVDSNTVNVLQGRGYFSLLGHVRRKPARADAERSDSKSCSDKLAVKQVTSILSYPADLFVEKTPNAYIKRFVVYADQFNPVSYQRAFGREGRLSPLKDAGVFFTIEPLRPDFARFAFERRKQSSAGSIQVKSKTSNISALWVLAVGTLRSTVVEVLINGVKQGYKQWDARSAKASIVSRRELWITGLRILRLLENLDIPNIPGGEPRQGNISWFKMIRSTLSASTYDEAKSSAPRHSHNKCKKHVTDILDNWTKNTGDSNWSWSHPDWLTHLDPDRECSLKTSQSLFKSGNQG</sequence>